<dbReference type="PROSITE" id="PS50102">
    <property type="entry name" value="RRM"/>
    <property type="match status" value="1"/>
</dbReference>
<reference evidence="3 4" key="1">
    <citation type="journal article" date="2019" name="Genome Biol. Evol.">
        <title>The Rhododendron genome and chromosomal organization provide insight into shared whole-genome duplications across the heath family (Ericaceae).</title>
        <authorList>
            <person name="Soza V.L."/>
            <person name="Lindsley D."/>
            <person name="Waalkes A."/>
            <person name="Ramage E."/>
            <person name="Patwardhan R.P."/>
            <person name="Burton J.N."/>
            <person name="Adey A."/>
            <person name="Kumar A."/>
            <person name="Qiu R."/>
            <person name="Shendure J."/>
            <person name="Hall B."/>
        </authorList>
    </citation>
    <scope>NUCLEOTIDE SEQUENCE [LARGE SCALE GENOMIC DNA]</scope>
    <source>
        <strain evidence="3">RSF 1966-606</strain>
    </source>
</reference>
<evidence type="ECO:0000313" key="3">
    <source>
        <dbReference type="EMBL" id="KAE9450709.1"/>
    </source>
</evidence>
<dbReference type="InterPro" id="IPR000504">
    <property type="entry name" value="RRM_dom"/>
</dbReference>
<evidence type="ECO:0000256" key="1">
    <source>
        <dbReference type="PROSITE-ProRule" id="PRU00176"/>
    </source>
</evidence>
<keyword evidence="1" id="KW-0694">RNA-binding</keyword>
<dbReference type="InterPro" id="IPR035979">
    <property type="entry name" value="RBD_domain_sf"/>
</dbReference>
<feature type="domain" description="RRM" evidence="2">
    <location>
        <begin position="23"/>
        <end position="114"/>
    </location>
</feature>
<organism evidence="3 4">
    <name type="scientific">Rhododendron williamsianum</name>
    <dbReference type="NCBI Taxonomy" id="262921"/>
    <lineage>
        <taxon>Eukaryota</taxon>
        <taxon>Viridiplantae</taxon>
        <taxon>Streptophyta</taxon>
        <taxon>Embryophyta</taxon>
        <taxon>Tracheophyta</taxon>
        <taxon>Spermatophyta</taxon>
        <taxon>Magnoliopsida</taxon>
        <taxon>eudicotyledons</taxon>
        <taxon>Gunneridae</taxon>
        <taxon>Pentapetalae</taxon>
        <taxon>asterids</taxon>
        <taxon>Ericales</taxon>
        <taxon>Ericaceae</taxon>
        <taxon>Ericoideae</taxon>
        <taxon>Rhodoreae</taxon>
        <taxon>Rhododendron</taxon>
    </lineage>
</organism>
<dbReference type="InterPro" id="IPR012677">
    <property type="entry name" value="Nucleotide-bd_a/b_plait_sf"/>
</dbReference>
<dbReference type="Gene3D" id="3.30.70.330">
    <property type="match status" value="1"/>
</dbReference>
<dbReference type="AlphaFoldDB" id="A0A6A4L641"/>
<evidence type="ECO:0000313" key="4">
    <source>
        <dbReference type="Proteomes" id="UP000428333"/>
    </source>
</evidence>
<name>A0A6A4L641_9ERIC</name>
<dbReference type="Pfam" id="PF00076">
    <property type="entry name" value="RRM_1"/>
    <property type="match status" value="1"/>
</dbReference>
<dbReference type="OrthoDB" id="439639at2759"/>
<protein>
    <recommendedName>
        <fullName evidence="2">RRM domain-containing protein</fullName>
    </recommendedName>
</protein>
<proteinExistence type="predicted"/>
<feature type="non-terminal residue" evidence="3">
    <location>
        <position position="1"/>
    </location>
</feature>
<comment type="caution">
    <text evidence="3">The sequence shown here is derived from an EMBL/GenBank/DDBJ whole genome shotgun (WGS) entry which is preliminary data.</text>
</comment>
<gene>
    <name evidence="3" type="ORF">C3L33_17394</name>
</gene>
<keyword evidence="4" id="KW-1185">Reference proteome</keyword>
<sequence length="163" mass="18266">MLHVFGSSTCIMEASETAAEPGLSFLINSLVSFTSGILGPSNYILMWKRYQIDLSPQLPSLSSIKRIRLPRRIGHHGGFAFVEFGTKQEADNAVQALSSTHLYGRHLVLERAKERESLEDLRAKTAAQFNNRQDGMSSTKISKKRKHMAVSDESNVKFRRIAD</sequence>
<evidence type="ECO:0000259" key="2">
    <source>
        <dbReference type="PROSITE" id="PS50102"/>
    </source>
</evidence>
<dbReference type="EMBL" id="QEFC01002770">
    <property type="protein sequence ID" value="KAE9450709.1"/>
    <property type="molecule type" value="Genomic_DNA"/>
</dbReference>
<dbReference type="Proteomes" id="UP000428333">
    <property type="component" value="Linkage Group LG10"/>
</dbReference>
<dbReference type="SUPFAM" id="SSF54928">
    <property type="entry name" value="RNA-binding domain, RBD"/>
    <property type="match status" value="1"/>
</dbReference>
<dbReference type="GO" id="GO:0003723">
    <property type="term" value="F:RNA binding"/>
    <property type="evidence" value="ECO:0007669"/>
    <property type="project" value="UniProtKB-UniRule"/>
</dbReference>
<accession>A0A6A4L641</accession>